<dbReference type="PANTHER" id="PTHR46116">
    <property type="entry name" value="(E3-INDEPENDENT) E2 UBIQUITIN-CONJUGATING ENZYME"/>
    <property type="match status" value="1"/>
</dbReference>
<dbReference type="Pfam" id="PF23043">
    <property type="entry name" value="SH3-B_UBE2O"/>
    <property type="match status" value="1"/>
</dbReference>
<keyword evidence="2" id="KW-0833">Ubl conjugation pathway</keyword>
<dbReference type="InterPro" id="IPR057733">
    <property type="entry name" value="UBE2O-like_SH3-B"/>
</dbReference>
<sequence length="955" mass="106152">RLFKETLYLGKCSLASPNFSRTSSPPDLHSGISAILFQLVVWSETSATPPGNFTGVVGQISFGIYIENTDLITSCLHLVSVYKKVIVVAQGFTSGVATSLIEGRKIDALSLIAAGISDAASSRNRYKDMEMFLSDSDSGSSSDSSSSEYQDDIDSLYGGQAQSILSNLERSIGRIDDYLAFERSFMYGDVVCYETDPSGQLGKVVDVDIIVDVETVHGEIVKEVNCKKLLKICPFIVGDYVVKGPWLGKVSRVIDRLIILFDDGARCEVTAVNPGDIRPVCPSLHEDTQYPYYPGQHVQIRVSSIFKSSKWLWGEWKENRVEGIVCHVEAGIVHVDWVACAMIDCDMSVATPPSQQDSENLSLLSCFAHANWQLGDWCILPNNDQSIVKEQFLNVYGNGHISKQHKSESELPQGNHNPNYEEIYVIVKKKTKVDVLWQDGTCSSGLDSQSLVPVNNVGDHEFWPEQFVLEKTSCDDPNFPGGQRSGIVKSVDAKERTVRLKWKMHAGNRENDSDGKYIEETVSAYELIEHPDYTYCLGDIVFRLGKTISVFQECDNHIITSRSGQQHGDGFLSSKLPSEHSWNYNDKHYLSCIGNVIGFKDASIIVRWASGDTSKVEPGEIVGIDKYEDPVVPPVTHEDIEDKLSKEIPENDNRSSHEKDKEVLCYAGGNHTEDIWETHASFLPQAAIGFFKKIASSLFASHGSSSLSGSSSALYNHHSNQSPSEITNEFESLDEKEETKGCNLTSKQLVPLDDFQTYLKQQVEEPRENNSSISEKPGRFKQFDTVCDISDQYFVHGAGKGSMLPQVKRGWLKKVQQEWSILERDLPDTIYVRICEERVDLLRAAIVGAPGTPYHDGLFFFDFFLPPDYPNEPPHFEALVKEHFRSQSHSLLQACKAYMDGAPVGSAFSCANAAQDAQRSSSKGFKIMLAKLFPKLVSGFTDIGIDCSQFLDSGK</sequence>
<feature type="domain" description="UBC core" evidence="4">
    <location>
        <begin position="810"/>
        <end position="955"/>
    </location>
</feature>
<dbReference type="PROSITE" id="PS50127">
    <property type="entry name" value="UBC_2"/>
    <property type="match status" value="1"/>
</dbReference>
<reference evidence="5 6" key="1">
    <citation type="submission" date="2020-10" db="EMBL/GenBank/DDBJ databases">
        <title>The Coptis chinensis genome and diversification of protoberbering-type alkaloids.</title>
        <authorList>
            <person name="Wang B."/>
            <person name="Shu S."/>
            <person name="Song C."/>
            <person name="Liu Y."/>
        </authorList>
    </citation>
    <scope>NUCLEOTIDE SEQUENCE [LARGE SCALE GENOMIC DNA]</scope>
    <source>
        <strain evidence="5">HL-2020</strain>
        <tissue evidence="5">Leaf</tissue>
    </source>
</reference>
<evidence type="ECO:0000256" key="1">
    <source>
        <dbReference type="ARBA" id="ARBA00022679"/>
    </source>
</evidence>
<proteinExistence type="predicted"/>
<dbReference type="PANTHER" id="PTHR46116:SF15">
    <property type="entry name" value="(E3-INDEPENDENT) E2 UBIQUITIN-CONJUGATING ENZYME"/>
    <property type="match status" value="1"/>
</dbReference>
<comment type="caution">
    <text evidence="5">The sequence shown here is derived from an EMBL/GenBank/DDBJ whole genome shotgun (WGS) entry which is preliminary data.</text>
</comment>
<dbReference type="InterPro" id="IPR016135">
    <property type="entry name" value="UBQ-conjugating_enzyme/RWD"/>
</dbReference>
<dbReference type="Pfam" id="PF23046">
    <property type="entry name" value="tSH3-B_UBE2O"/>
    <property type="match status" value="1"/>
</dbReference>
<dbReference type="InterPro" id="IPR057735">
    <property type="entry name" value="UBE2O-like_tSH3-B"/>
</dbReference>
<dbReference type="EMBL" id="JADFTS010000009">
    <property type="protein sequence ID" value="KAF9588429.1"/>
    <property type="molecule type" value="Genomic_DNA"/>
</dbReference>
<accession>A0A835LE38</accession>
<feature type="region of interest" description="Disordered" evidence="3">
    <location>
        <begin position="710"/>
        <end position="737"/>
    </location>
</feature>
<gene>
    <name evidence="5" type="ORF">IFM89_010188</name>
</gene>
<evidence type="ECO:0000259" key="4">
    <source>
        <dbReference type="PROSITE" id="PS50127"/>
    </source>
</evidence>
<dbReference type="GO" id="GO:0061631">
    <property type="term" value="F:ubiquitin conjugating enzyme activity"/>
    <property type="evidence" value="ECO:0007669"/>
    <property type="project" value="TreeGrafter"/>
</dbReference>
<dbReference type="SMART" id="SM00212">
    <property type="entry name" value="UBCc"/>
    <property type="match status" value="1"/>
</dbReference>
<evidence type="ECO:0000256" key="3">
    <source>
        <dbReference type="SAM" id="MobiDB-lite"/>
    </source>
</evidence>
<evidence type="ECO:0000313" key="6">
    <source>
        <dbReference type="Proteomes" id="UP000631114"/>
    </source>
</evidence>
<dbReference type="Pfam" id="PF00179">
    <property type="entry name" value="UQ_con"/>
    <property type="match status" value="1"/>
</dbReference>
<keyword evidence="1" id="KW-0808">Transferase</keyword>
<organism evidence="5 6">
    <name type="scientific">Coptis chinensis</name>
    <dbReference type="NCBI Taxonomy" id="261450"/>
    <lineage>
        <taxon>Eukaryota</taxon>
        <taxon>Viridiplantae</taxon>
        <taxon>Streptophyta</taxon>
        <taxon>Embryophyta</taxon>
        <taxon>Tracheophyta</taxon>
        <taxon>Spermatophyta</taxon>
        <taxon>Magnoliopsida</taxon>
        <taxon>Ranunculales</taxon>
        <taxon>Ranunculaceae</taxon>
        <taxon>Coptidoideae</taxon>
        <taxon>Coptis</taxon>
    </lineage>
</organism>
<protein>
    <recommendedName>
        <fullName evidence="4">UBC core domain-containing protein</fullName>
    </recommendedName>
</protein>
<feature type="non-terminal residue" evidence="5">
    <location>
        <position position="955"/>
    </location>
</feature>
<dbReference type="Proteomes" id="UP000631114">
    <property type="component" value="Unassembled WGS sequence"/>
</dbReference>
<name>A0A835LE38_9MAGN</name>
<evidence type="ECO:0000256" key="2">
    <source>
        <dbReference type="ARBA" id="ARBA00022786"/>
    </source>
</evidence>
<dbReference type="OrthoDB" id="47801at2759"/>
<dbReference type="SUPFAM" id="SSF54495">
    <property type="entry name" value="UBC-like"/>
    <property type="match status" value="1"/>
</dbReference>
<keyword evidence="6" id="KW-1185">Reference proteome</keyword>
<dbReference type="InterPro" id="IPR000608">
    <property type="entry name" value="UBC"/>
</dbReference>
<evidence type="ECO:0000313" key="5">
    <source>
        <dbReference type="EMBL" id="KAF9588429.1"/>
    </source>
</evidence>
<feature type="compositionally biased region" description="Polar residues" evidence="3">
    <location>
        <begin position="717"/>
        <end position="730"/>
    </location>
</feature>
<dbReference type="AlphaFoldDB" id="A0A835LE38"/>
<dbReference type="Gene3D" id="3.10.110.10">
    <property type="entry name" value="Ubiquitin Conjugating Enzyme"/>
    <property type="match status" value="1"/>
</dbReference>